<dbReference type="Proteomes" id="UP000318478">
    <property type="component" value="Unassembled WGS sequence"/>
</dbReference>
<organism evidence="2 3">
    <name type="scientific">Posidoniimonas polymericola</name>
    <dbReference type="NCBI Taxonomy" id="2528002"/>
    <lineage>
        <taxon>Bacteria</taxon>
        <taxon>Pseudomonadati</taxon>
        <taxon>Planctomycetota</taxon>
        <taxon>Planctomycetia</taxon>
        <taxon>Pirellulales</taxon>
        <taxon>Lacipirellulaceae</taxon>
        <taxon>Posidoniimonas</taxon>
    </lineage>
</organism>
<keyword evidence="1" id="KW-0812">Transmembrane</keyword>
<gene>
    <name evidence="2" type="ORF">Pla123a_24510</name>
</gene>
<evidence type="ECO:0000313" key="3">
    <source>
        <dbReference type="Proteomes" id="UP000318478"/>
    </source>
</evidence>
<dbReference type="AlphaFoldDB" id="A0A5C5YQ74"/>
<comment type="caution">
    <text evidence="2">The sequence shown here is derived from an EMBL/GenBank/DDBJ whole genome shotgun (WGS) entry which is preliminary data.</text>
</comment>
<proteinExistence type="predicted"/>
<protein>
    <submittedName>
        <fullName evidence="2">Uncharacterized protein</fullName>
    </submittedName>
</protein>
<dbReference type="OrthoDB" id="242167at2"/>
<dbReference type="SUPFAM" id="SSF55486">
    <property type="entry name" value="Metalloproteases ('zincins'), catalytic domain"/>
    <property type="match status" value="1"/>
</dbReference>
<name>A0A5C5YQ74_9BACT</name>
<dbReference type="EMBL" id="SJPO01000005">
    <property type="protein sequence ID" value="TWT77023.1"/>
    <property type="molecule type" value="Genomic_DNA"/>
</dbReference>
<keyword evidence="1" id="KW-1133">Transmembrane helix</keyword>
<sequence>MAADRWIARCAAACTVGWACFGGPAARGVTLPTVNLSNSQGSYEGVYFVIRDVNAAPLSAARIAQIEESSVKTREFYAANSGGTYDLRYAHILDVPLTLDSNGRRIGDWIADAENYVRSQYGIEPESYHANLFDVSGTTPDEGQGWSGLAWIPSNNYAVQPDITSNWGQIVADHELGHRIGAPHAGAWRSINDANYTPYVYDYDAGAYVEYNQSVHGYQSTPLGVHRDEYGNPFDVMGNISHGHFNVHEKLNSLHWLTEDQVADPNELEEGVYRIYAHDDQQAYYSRRDDTYGVQDGYHADLLYGLTYDRRVVEYNNSRNRFGYSFQNVTLEYRTGKDGLQFYLDGAVLDLDPEGGLDRNNGERELEVGQTIREIDFGTAFYQGEEGVDFAALSSPPPQRPWEVMSSWLEFAVLGTGADSIGSYVELAIGTANYAVETGVFADLNIDGLLDRADWDIFTANSGVDLDTLTYTNRYLHGDLDFDGDNDYRDFLLFKLSYLELNGAAAFASMLAVPEPGAGAGLLILLWLGQRHRLRRPEGDAAIAGETLENVGSLG</sequence>
<accession>A0A5C5YQ74</accession>
<dbReference type="RefSeq" id="WP_146587259.1">
    <property type="nucleotide sequence ID" value="NZ_SJPO01000005.1"/>
</dbReference>
<evidence type="ECO:0000313" key="2">
    <source>
        <dbReference type="EMBL" id="TWT77023.1"/>
    </source>
</evidence>
<evidence type="ECO:0000256" key="1">
    <source>
        <dbReference type="SAM" id="Phobius"/>
    </source>
</evidence>
<keyword evidence="3" id="KW-1185">Reference proteome</keyword>
<feature type="transmembrane region" description="Helical" evidence="1">
    <location>
        <begin position="504"/>
        <end position="528"/>
    </location>
</feature>
<keyword evidence="1" id="KW-0472">Membrane</keyword>
<reference evidence="2 3" key="1">
    <citation type="submission" date="2019-02" db="EMBL/GenBank/DDBJ databases">
        <title>Deep-cultivation of Planctomycetes and their phenomic and genomic characterization uncovers novel biology.</title>
        <authorList>
            <person name="Wiegand S."/>
            <person name="Jogler M."/>
            <person name="Boedeker C."/>
            <person name="Pinto D."/>
            <person name="Vollmers J."/>
            <person name="Rivas-Marin E."/>
            <person name="Kohn T."/>
            <person name="Peeters S.H."/>
            <person name="Heuer A."/>
            <person name="Rast P."/>
            <person name="Oberbeckmann S."/>
            <person name="Bunk B."/>
            <person name="Jeske O."/>
            <person name="Meyerdierks A."/>
            <person name="Storesund J.E."/>
            <person name="Kallscheuer N."/>
            <person name="Luecker S."/>
            <person name="Lage O.M."/>
            <person name="Pohl T."/>
            <person name="Merkel B.J."/>
            <person name="Hornburger P."/>
            <person name="Mueller R.-W."/>
            <person name="Bruemmer F."/>
            <person name="Labrenz M."/>
            <person name="Spormann A.M."/>
            <person name="Op Den Camp H."/>
            <person name="Overmann J."/>
            <person name="Amann R."/>
            <person name="Jetten M.S.M."/>
            <person name="Mascher T."/>
            <person name="Medema M.H."/>
            <person name="Devos D.P."/>
            <person name="Kaster A.-K."/>
            <person name="Ovreas L."/>
            <person name="Rohde M."/>
            <person name="Galperin M.Y."/>
            <person name="Jogler C."/>
        </authorList>
    </citation>
    <scope>NUCLEOTIDE SEQUENCE [LARGE SCALE GENOMIC DNA]</scope>
    <source>
        <strain evidence="2 3">Pla123a</strain>
    </source>
</reference>